<evidence type="ECO:0000256" key="3">
    <source>
        <dbReference type="ARBA" id="ARBA00022989"/>
    </source>
</evidence>
<feature type="transmembrane region" description="Helical" evidence="5">
    <location>
        <begin position="12"/>
        <end position="33"/>
    </location>
</feature>
<feature type="transmembrane region" description="Helical" evidence="5">
    <location>
        <begin position="127"/>
        <end position="151"/>
    </location>
</feature>
<dbReference type="PANTHER" id="PTHR10361">
    <property type="entry name" value="SODIUM-BILE ACID COTRANSPORTER"/>
    <property type="match status" value="1"/>
</dbReference>
<evidence type="ECO:0000256" key="5">
    <source>
        <dbReference type="SAM" id="Phobius"/>
    </source>
</evidence>
<dbReference type="Gene3D" id="1.20.1530.20">
    <property type="match status" value="1"/>
</dbReference>
<feature type="transmembrane region" description="Helical" evidence="5">
    <location>
        <begin position="225"/>
        <end position="247"/>
    </location>
</feature>
<dbReference type="OrthoDB" id="9806785at2"/>
<keyword evidence="2 5" id="KW-0812">Transmembrane</keyword>
<feature type="transmembrane region" description="Helical" evidence="5">
    <location>
        <begin position="98"/>
        <end position="120"/>
    </location>
</feature>
<name>A0A5R9DWF5_9LACT</name>
<accession>A0A5R9DWF5</accession>
<dbReference type="InterPro" id="IPR038770">
    <property type="entry name" value="Na+/solute_symporter_sf"/>
</dbReference>
<evidence type="ECO:0000313" key="6">
    <source>
        <dbReference type="EMBL" id="TLQ40608.1"/>
    </source>
</evidence>
<dbReference type="Proteomes" id="UP000306420">
    <property type="component" value="Unassembled WGS sequence"/>
</dbReference>
<dbReference type="EMBL" id="VBSP01000026">
    <property type="protein sequence ID" value="TLQ40608.1"/>
    <property type="molecule type" value="Genomic_DNA"/>
</dbReference>
<feature type="transmembrane region" description="Helical" evidence="5">
    <location>
        <begin position="193"/>
        <end position="213"/>
    </location>
</feature>
<dbReference type="InterPro" id="IPR004710">
    <property type="entry name" value="Bilac:Na_transpt"/>
</dbReference>
<dbReference type="Pfam" id="PF01758">
    <property type="entry name" value="SBF"/>
    <property type="match status" value="1"/>
</dbReference>
<gene>
    <name evidence="6" type="ORF">FEZ33_07715</name>
</gene>
<dbReference type="PANTHER" id="PTHR10361:SF28">
    <property type="entry name" value="P3 PROTEIN-RELATED"/>
    <property type="match status" value="1"/>
</dbReference>
<dbReference type="RefSeq" id="WP_138404828.1">
    <property type="nucleotide sequence ID" value="NZ_VBSP01000026.1"/>
</dbReference>
<evidence type="ECO:0000256" key="2">
    <source>
        <dbReference type="ARBA" id="ARBA00022692"/>
    </source>
</evidence>
<comment type="caution">
    <text evidence="6">The sequence shown here is derived from an EMBL/GenBank/DDBJ whole genome shotgun (WGS) entry which is preliminary data.</text>
</comment>
<feature type="transmembrane region" description="Helical" evidence="5">
    <location>
        <begin position="39"/>
        <end position="58"/>
    </location>
</feature>
<dbReference type="GO" id="GO:0016020">
    <property type="term" value="C:membrane"/>
    <property type="evidence" value="ECO:0007669"/>
    <property type="project" value="UniProtKB-SubCell"/>
</dbReference>
<proteinExistence type="predicted"/>
<keyword evidence="4 5" id="KW-0472">Membrane</keyword>
<dbReference type="InterPro" id="IPR002657">
    <property type="entry name" value="BilAc:Na_symport/Acr3"/>
</dbReference>
<organism evidence="6 7">
    <name type="scientific">Ruoffia tabacinasalis</name>
    <dbReference type="NCBI Taxonomy" id="87458"/>
    <lineage>
        <taxon>Bacteria</taxon>
        <taxon>Bacillati</taxon>
        <taxon>Bacillota</taxon>
        <taxon>Bacilli</taxon>
        <taxon>Lactobacillales</taxon>
        <taxon>Aerococcaceae</taxon>
        <taxon>Ruoffia</taxon>
    </lineage>
</organism>
<comment type="subcellular location">
    <subcellularLocation>
        <location evidence="1">Membrane</location>
        <topology evidence="1">Multi-pass membrane protein</topology>
    </subcellularLocation>
</comment>
<feature type="transmembrane region" description="Helical" evidence="5">
    <location>
        <begin position="70"/>
        <end position="92"/>
    </location>
</feature>
<sequence>MNLFKKFNSAFTSNLSMFVVLTALLALMFPSFFTPLSGYVSVLLQIIMFTMGLTLKASDFSHVLKNPTSVIMVSAIQYLFMPLSAFAIAKLFGLSGDVALGLIIVGSVPGGTASNIMALLANGNVPLSVSATTVSTLLSPFVTPLLIATYGGAFIDIAFWPMFLSITQIVLVPIVLGLVVSHLLGDKSEKIKTAMPSFSSMAVLLVLAGTVSVNRENLLTGGLTVVLAVLVHHLLAYAIVYFIYGLFNASAITKRTCAIEVAAQNTGLSASLGLTHFSPEAALAGAAGTIVHTLVGMMFGSLCAKKDTKEAEGGKAAARARNASATVLQRTY</sequence>
<evidence type="ECO:0000256" key="1">
    <source>
        <dbReference type="ARBA" id="ARBA00004141"/>
    </source>
</evidence>
<feature type="transmembrane region" description="Helical" evidence="5">
    <location>
        <begin position="157"/>
        <end position="181"/>
    </location>
</feature>
<evidence type="ECO:0000313" key="7">
    <source>
        <dbReference type="Proteomes" id="UP000306420"/>
    </source>
</evidence>
<reference evidence="6 7" key="1">
    <citation type="submission" date="2019-05" db="EMBL/GenBank/DDBJ databases">
        <title>The metagenome of a microbial culture collection derived from dairy environment covers the genomic content of the human microbiome.</title>
        <authorList>
            <person name="Roder T."/>
            <person name="Wuthrich D."/>
            <person name="Sattari Z."/>
            <person name="Von Ah U."/>
            <person name="Bar C."/>
            <person name="Ronchi F."/>
            <person name="Macpherson A.J."/>
            <person name="Ganal-Vonarburg S.C."/>
            <person name="Bruggmann R."/>
            <person name="Vergeres G."/>
        </authorList>
    </citation>
    <scope>NUCLEOTIDE SEQUENCE [LARGE SCALE GENOMIC DNA]</scope>
    <source>
        <strain evidence="6 7">FAM 24227</strain>
    </source>
</reference>
<dbReference type="AlphaFoldDB" id="A0A5R9DWF5"/>
<evidence type="ECO:0000256" key="4">
    <source>
        <dbReference type="ARBA" id="ARBA00023136"/>
    </source>
</evidence>
<keyword evidence="3 5" id="KW-1133">Transmembrane helix</keyword>
<protein>
    <submittedName>
        <fullName evidence="6">Bile acid:sodium symporter family protein</fullName>
    </submittedName>
</protein>